<protein>
    <submittedName>
        <fullName evidence="2">Uncharacterized protein</fullName>
    </submittedName>
</protein>
<dbReference type="GO" id="GO:0003743">
    <property type="term" value="F:translation initiation factor activity"/>
    <property type="evidence" value="ECO:0007669"/>
    <property type="project" value="InterPro"/>
</dbReference>
<reference evidence="2 3" key="1">
    <citation type="journal article" date="2020" name="Nat. Food">
        <title>A phased Vanilla planifolia genome enables genetic improvement of flavour and production.</title>
        <authorList>
            <person name="Hasing T."/>
            <person name="Tang H."/>
            <person name="Brym M."/>
            <person name="Khazi F."/>
            <person name="Huang T."/>
            <person name="Chambers A.H."/>
        </authorList>
    </citation>
    <scope>NUCLEOTIDE SEQUENCE [LARGE SCALE GENOMIC DNA]</scope>
    <source>
        <tissue evidence="2">Leaf</tissue>
    </source>
</reference>
<name>A0A835VKX4_VANPL</name>
<proteinExistence type="predicted"/>
<dbReference type="InterPro" id="IPR010433">
    <property type="entry name" value="EIF-4B_pln"/>
</dbReference>
<evidence type="ECO:0000256" key="1">
    <source>
        <dbReference type="SAM" id="MobiDB-lite"/>
    </source>
</evidence>
<dbReference type="PANTHER" id="PTHR32091:SF4">
    <property type="entry name" value="OS07G0546100 PROTEIN"/>
    <property type="match status" value="1"/>
</dbReference>
<accession>A0A835VKX4</accession>
<dbReference type="EMBL" id="JADCNM010000001">
    <property type="protein sequence ID" value="KAG0500663.1"/>
    <property type="molecule type" value="Genomic_DNA"/>
</dbReference>
<sequence>MSKKKFATGSTTMTLKDFHGGSIPSELPLPSAPGIPIGQAPGVHLRLLLEFPPRHVWTTNGLVPALRVGIHVSSTSAGRLFFLPHRSSVATLTRMSASPSMLPPRPGAPPSLRRKLPNPPPVVAAPGASVRSDVKKPVSSSVVAHHLSPSPGVSTSSAGNAWAIKKELPVSGAANCELPRVLPPENLSEVAVASRFAQASAIEKISSGRWQSKPPDVEVIRFQDVKIWDLEPGMRLRIGNDEDCHDERAFTILV</sequence>
<feature type="region of interest" description="Disordered" evidence="1">
    <location>
        <begin position="94"/>
        <end position="119"/>
    </location>
</feature>
<dbReference type="OrthoDB" id="48651at2759"/>
<organism evidence="2 3">
    <name type="scientific">Vanilla planifolia</name>
    <name type="common">Vanilla</name>
    <dbReference type="NCBI Taxonomy" id="51239"/>
    <lineage>
        <taxon>Eukaryota</taxon>
        <taxon>Viridiplantae</taxon>
        <taxon>Streptophyta</taxon>
        <taxon>Embryophyta</taxon>
        <taxon>Tracheophyta</taxon>
        <taxon>Spermatophyta</taxon>
        <taxon>Magnoliopsida</taxon>
        <taxon>Liliopsida</taxon>
        <taxon>Asparagales</taxon>
        <taxon>Orchidaceae</taxon>
        <taxon>Vanilloideae</taxon>
        <taxon>Vanilleae</taxon>
        <taxon>Vanilla</taxon>
    </lineage>
</organism>
<evidence type="ECO:0000313" key="3">
    <source>
        <dbReference type="Proteomes" id="UP000639772"/>
    </source>
</evidence>
<dbReference type="AlphaFoldDB" id="A0A835VKX4"/>
<gene>
    <name evidence="2" type="ORF">HPP92_000735</name>
</gene>
<dbReference type="PANTHER" id="PTHR32091">
    <property type="entry name" value="EUKARYOTIC TRANSLATION INITIATION FACTOR 4B"/>
    <property type="match status" value="1"/>
</dbReference>
<dbReference type="Proteomes" id="UP000639772">
    <property type="component" value="Chromosome 1"/>
</dbReference>
<evidence type="ECO:0000313" key="2">
    <source>
        <dbReference type="EMBL" id="KAG0500663.1"/>
    </source>
</evidence>
<comment type="caution">
    <text evidence="2">The sequence shown here is derived from an EMBL/GenBank/DDBJ whole genome shotgun (WGS) entry which is preliminary data.</text>
</comment>
<dbReference type="GO" id="GO:0003729">
    <property type="term" value="F:mRNA binding"/>
    <property type="evidence" value="ECO:0007669"/>
    <property type="project" value="TreeGrafter"/>
</dbReference>